<dbReference type="GO" id="GO:0016020">
    <property type="term" value="C:membrane"/>
    <property type="evidence" value="ECO:0007669"/>
    <property type="project" value="InterPro"/>
</dbReference>
<organism evidence="4 5">
    <name type="scientific">Acetobacterium bakii</name>
    <dbReference type="NCBI Taxonomy" id="52689"/>
    <lineage>
        <taxon>Bacteria</taxon>
        <taxon>Bacillati</taxon>
        <taxon>Bacillota</taxon>
        <taxon>Clostridia</taxon>
        <taxon>Eubacteriales</taxon>
        <taxon>Eubacteriaceae</taxon>
        <taxon>Acetobacterium</taxon>
    </lineage>
</organism>
<dbReference type="Proteomes" id="UP000036873">
    <property type="component" value="Unassembled WGS sequence"/>
</dbReference>
<feature type="transmembrane region" description="Helical" evidence="3">
    <location>
        <begin position="12"/>
        <end position="34"/>
    </location>
</feature>
<dbReference type="Gene3D" id="1.20.120.1760">
    <property type="match status" value="1"/>
</dbReference>
<evidence type="ECO:0000256" key="3">
    <source>
        <dbReference type="SAM" id="Phobius"/>
    </source>
</evidence>
<reference evidence="5" key="1">
    <citation type="submission" date="2015-07" db="EMBL/GenBank/DDBJ databases">
        <title>Draft genome sequence of Acetobacterium bakii DSM 8293, a potential psychrophilic chemical producer through syngas fermentation.</title>
        <authorList>
            <person name="Song Y."/>
            <person name="Hwang S."/>
            <person name="Cho B.-K."/>
        </authorList>
    </citation>
    <scope>NUCLEOTIDE SEQUENCE [LARGE SCALE GENOMIC DNA]</scope>
    <source>
        <strain evidence="5">DSM 8239</strain>
    </source>
</reference>
<dbReference type="STRING" id="52689.AKG39_11635"/>
<evidence type="ECO:0008006" key="6">
    <source>
        <dbReference type="Google" id="ProtNLM"/>
    </source>
</evidence>
<dbReference type="PROSITE" id="PS00379">
    <property type="entry name" value="CDP_ALCOHOL_P_TRANSF"/>
    <property type="match status" value="1"/>
</dbReference>
<name>A0A0L6TZ03_9FIRM</name>
<dbReference type="GO" id="GO:0016780">
    <property type="term" value="F:phosphotransferase activity, for other substituted phosphate groups"/>
    <property type="evidence" value="ECO:0007669"/>
    <property type="project" value="InterPro"/>
</dbReference>
<keyword evidence="5" id="KW-1185">Reference proteome</keyword>
<dbReference type="EMBL" id="LGYO01000028">
    <property type="protein sequence ID" value="KNZ41494.1"/>
    <property type="molecule type" value="Genomic_DNA"/>
</dbReference>
<keyword evidence="1 2" id="KW-0808">Transferase</keyword>
<feature type="transmembrane region" description="Helical" evidence="3">
    <location>
        <begin position="81"/>
        <end position="98"/>
    </location>
</feature>
<feature type="transmembrane region" description="Helical" evidence="3">
    <location>
        <begin position="138"/>
        <end position="159"/>
    </location>
</feature>
<dbReference type="AlphaFoldDB" id="A0A0L6TZ03"/>
<dbReference type="GO" id="GO:0008654">
    <property type="term" value="P:phospholipid biosynthetic process"/>
    <property type="evidence" value="ECO:0007669"/>
    <property type="project" value="InterPro"/>
</dbReference>
<dbReference type="Pfam" id="PF01066">
    <property type="entry name" value="CDP-OH_P_transf"/>
    <property type="match status" value="1"/>
</dbReference>
<gene>
    <name evidence="4" type="ORF">AKG39_11635</name>
</gene>
<dbReference type="InterPro" id="IPR048254">
    <property type="entry name" value="CDP_ALCOHOL_P_TRANSF_CS"/>
</dbReference>
<evidence type="ECO:0000256" key="2">
    <source>
        <dbReference type="RuleBase" id="RU003750"/>
    </source>
</evidence>
<evidence type="ECO:0000313" key="5">
    <source>
        <dbReference type="Proteomes" id="UP000036873"/>
    </source>
</evidence>
<keyword evidence="3" id="KW-1133">Transmembrane helix</keyword>
<feature type="transmembrane region" description="Helical" evidence="3">
    <location>
        <begin position="110"/>
        <end position="132"/>
    </location>
</feature>
<proteinExistence type="inferred from homology"/>
<sequence>MYIPNIITSCRIFLSLGLLFIDFRSVLFILVYLICGLTDLLDGYIARRIGSETLLGAKLDSIADLFMSGMIIITVMKQNQITMLIFAGIIIVFILRIGNAVFSKIKFRKIAFIHTMANKITGLFFFFCPLVYTLWGNNLLIITGILAFLATIEEFLIILTSKTLDLNRTSIFSIRG</sequence>
<evidence type="ECO:0000256" key="1">
    <source>
        <dbReference type="ARBA" id="ARBA00022679"/>
    </source>
</evidence>
<accession>A0A0L6TZ03</accession>
<comment type="similarity">
    <text evidence="2">Belongs to the CDP-alcohol phosphatidyltransferase class-I family.</text>
</comment>
<dbReference type="InterPro" id="IPR043130">
    <property type="entry name" value="CDP-OH_PTrfase_TM_dom"/>
</dbReference>
<evidence type="ECO:0000313" key="4">
    <source>
        <dbReference type="EMBL" id="KNZ41494.1"/>
    </source>
</evidence>
<protein>
    <recommendedName>
        <fullName evidence="6">CDP-alcohol phosphatidyltransferase</fullName>
    </recommendedName>
</protein>
<dbReference type="InterPro" id="IPR000462">
    <property type="entry name" value="CDP-OH_P_trans"/>
</dbReference>
<comment type="caution">
    <text evidence="4">The sequence shown here is derived from an EMBL/GenBank/DDBJ whole genome shotgun (WGS) entry which is preliminary data.</text>
</comment>
<keyword evidence="3" id="KW-0472">Membrane</keyword>
<keyword evidence="3" id="KW-0812">Transmembrane</keyword>